<dbReference type="AlphaFoldDB" id="A0A9Q0IMS4"/>
<evidence type="ECO:0000256" key="1">
    <source>
        <dbReference type="ARBA" id="ARBA00004157"/>
    </source>
</evidence>
<comment type="function">
    <text evidence="9">Contributes to the regulation of lumenal Ca2+ release via the sarcoplasmic reticulum calcium release channels RYR1 and RYR2, a key step in triggering skeletal and heart muscle contraction. Required for normal organization of the triad junction, where T-tubules and the sarcoplasmic reticulum terminal cisternae are in close contact. Required for normal skeletal muscle strength. Plays a role in excitation-contraction coupling in the heart and in regulating the rate of heart beats.</text>
</comment>
<keyword evidence="6 10" id="KW-0472">Membrane</keyword>
<dbReference type="PANTHER" id="PTHR14106">
    <property type="entry name" value="TRIADIN"/>
    <property type="match status" value="1"/>
</dbReference>
<proteinExistence type="predicted"/>
<dbReference type="OrthoDB" id="9908116at2759"/>
<evidence type="ECO:0000256" key="4">
    <source>
        <dbReference type="ARBA" id="ARBA00022692"/>
    </source>
</evidence>
<keyword evidence="7" id="KW-1015">Disulfide bond</keyword>
<dbReference type="GO" id="GO:0005102">
    <property type="term" value="F:signaling receptor binding"/>
    <property type="evidence" value="ECO:0007669"/>
    <property type="project" value="InterPro"/>
</dbReference>
<keyword evidence="8" id="KW-0325">Glycoprotein</keyword>
<evidence type="ECO:0000256" key="5">
    <source>
        <dbReference type="ARBA" id="ARBA00022989"/>
    </source>
</evidence>
<evidence type="ECO:0000259" key="11">
    <source>
        <dbReference type="Pfam" id="PF05279"/>
    </source>
</evidence>
<gene>
    <name evidence="12" type="ORF">NHX12_025848</name>
</gene>
<evidence type="ECO:0000256" key="7">
    <source>
        <dbReference type="ARBA" id="ARBA00023157"/>
    </source>
</evidence>
<protein>
    <recommendedName>
        <fullName evidence="2">Triadin</fullName>
    </recommendedName>
</protein>
<evidence type="ECO:0000313" key="13">
    <source>
        <dbReference type="Proteomes" id="UP001148018"/>
    </source>
</evidence>
<dbReference type="InterPro" id="IPR007943">
    <property type="entry name" value="Asp-B-hydro/Triadin_dom"/>
</dbReference>
<organism evidence="12 13">
    <name type="scientific">Muraenolepis orangiensis</name>
    <name type="common">Patagonian moray cod</name>
    <dbReference type="NCBI Taxonomy" id="630683"/>
    <lineage>
        <taxon>Eukaryota</taxon>
        <taxon>Metazoa</taxon>
        <taxon>Chordata</taxon>
        <taxon>Craniata</taxon>
        <taxon>Vertebrata</taxon>
        <taxon>Euteleostomi</taxon>
        <taxon>Actinopterygii</taxon>
        <taxon>Neopterygii</taxon>
        <taxon>Teleostei</taxon>
        <taxon>Neoteleostei</taxon>
        <taxon>Acanthomorphata</taxon>
        <taxon>Zeiogadaria</taxon>
        <taxon>Gadariae</taxon>
        <taxon>Gadiformes</taxon>
        <taxon>Muraenolepidoidei</taxon>
        <taxon>Muraenolepididae</taxon>
        <taxon>Muraenolepis</taxon>
    </lineage>
</organism>
<keyword evidence="5 10" id="KW-1133">Transmembrane helix</keyword>
<name>A0A9Q0IMS4_9TELE</name>
<feature type="domain" description="Aspartyl beta-hydroxylase/Triadin" evidence="11">
    <location>
        <begin position="27"/>
        <end position="62"/>
    </location>
</feature>
<keyword evidence="3" id="KW-0597">Phosphoprotein</keyword>
<accession>A0A9Q0IMS4</accession>
<evidence type="ECO:0000256" key="6">
    <source>
        <dbReference type="ARBA" id="ARBA00023136"/>
    </source>
</evidence>
<reference evidence="12" key="1">
    <citation type="submission" date="2022-07" db="EMBL/GenBank/DDBJ databases">
        <title>Chromosome-level genome of Muraenolepis orangiensis.</title>
        <authorList>
            <person name="Kim J."/>
        </authorList>
    </citation>
    <scope>NUCLEOTIDE SEQUENCE</scope>
    <source>
        <strain evidence="12">KU_S4_2022</strain>
        <tissue evidence="12">Muscle</tissue>
    </source>
</reference>
<comment type="subcellular location">
    <subcellularLocation>
        <location evidence="1">Sarcoplasmic reticulum membrane</location>
        <topology evidence="1">Single-pass type II membrane protein</topology>
    </subcellularLocation>
</comment>
<sequence>MVIDGKSGDAHSPPKKSFMDNFNSTFSSPIAWVLVLALLITWSCVFVLMFDMMDYKTLSGGLTKLGSDPLKAINDAVEGSSNLLNTVLSFAASLIAPEEDEGIHTHTLTCKPTNTLQT</sequence>
<evidence type="ECO:0000313" key="12">
    <source>
        <dbReference type="EMBL" id="KAJ3606327.1"/>
    </source>
</evidence>
<feature type="transmembrane region" description="Helical" evidence="10">
    <location>
        <begin position="30"/>
        <end position="50"/>
    </location>
</feature>
<evidence type="ECO:0000256" key="9">
    <source>
        <dbReference type="ARBA" id="ARBA00046074"/>
    </source>
</evidence>
<evidence type="ECO:0000256" key="2">
    <source>
        <dbReference type="ARBA" id="ARBA00016711"/>
    </source>
</evidence>
<dbReference type="EMBL" id="JANIIK010000042">
    <property type="protein sequence ID" value="KAJ3606327.1"/>
    <property type="molecule type" value="Genomic_DNA"/>
</dbReference>
<dbReference type="Proteomes" id="UP001148018">
    <property type="component" value="Unassembled WGS sequence"/>
</dbReference>
<dbReference type="GO" id="GO:0051282">
    <property type="term" value="P:regulation of sequestering of calcium ion"/>
    <property type="evidence" value="ECO:0007669"/>
    <property type="project" value="UniProtKB-ARBA"/>
</dbReference>
<dbReference type="InterPro" id="IPR010798">
    <property type="entry name" value="Triadin"/>
</dbReference>
<dbReference type="Pfam" id="PF05279">
    <property type="entry name" value="Asp-B-Hydro_N"/>
    <property type="match status" value="1"/>
</dbReference>
<evidence type="ECO:0000256" key="3">
    <source>
        <dbReference type="ARBA" id="ARBA00022553"/>
    </source>
</evidence>
<evidence type="ECO:0000256" key="8">
    <source>
        <dbReference type="ARBA" id="ARBA00023180"/>
    </source>
</evidence>
<dbReference type="PANTHER" id="PTHR14106:SF0">
    <property type="entry name" value="TRIADIN"/>
    <property type="match status" value="1"/>
</dbReference>
<comment type="caution">
    <text evidence="12">The sequence shown here is derived from an EMBL/GenBank/DDBJ whole genome shotgun (WGS) entry which is preliminary data.</text>
</comment>
<keyword evidence="4 10" id="KW-0812">Transmembrane</keyword>
<evidence type="ECO:0000256" key="10">
    <source>
        <dbReference type="SAM" id="Phobius"/>
    </source>
</evidence>
<keyword evidence="13" id="KW-1185">Reference proteome</keyword>
<dbReference type="GO" id="GO:0033017">
    <property type="term" value="C:sarcoplasmic reticulum membrane"/>
    <property type="evidence" value="ECO:0007669"/>
    <property type="project" value="UniProtKB-SubCell"/>
</dbReference>